<dbReference type="InterPro" id="IPR006530">
    <property type="entry name" value="YD"/>
</dbReference>
<feature type="domain" description="Teneurin-like YD-shell" evidence="4">
    <location>
        <begin position="1097"/>
        <end position="1645"/>
    </location>
</feature>
<sequence length="1872" mass="206030">MTAAGASAQSQTFSDALVQPPSLAAPQRGSLKGQLASVAFGVSDVSRGAFTLPSPFSAPTERGPLLSNPFPQYSPDSGLSEWGAGWRNALAITRHALGHLDYSTDTLTGPWGEMHRGSDGFWYPKGLSAHVRVEQLPDTLIAYLPDGSRSTFGGTARETTAQGTYAWWLTETQNPQGRLTRFTYDINASGRRFLKTVRYGGLGEDFQYQVELEYENIRVPLSDWNSSEERVLDRRVRNVIVRAVNTSTGTLQERWRHTLTYAEEANSPAFYLAQVTRTFASGEQAPATSYTYNTGSQRLSAVQFRPVTQFDSVLKRFRRDTLFPTRSALVDLDEDGRIDLEDSASLTVARQDNTGFTFESLAPASGTVHTRCRLAPSSANPPRLLVKMRPEDKTPRVLDMRFGLDPGKTQMTLCGRDGVPVHQSFIPGNWQFDETNPLATNTRLADVTGDQRPDLIQLQDGGYLLARNVSTSSTYAFAAPQHHSLTPSFLPSMSWLHDMNGDGLADIVGRFDGGLVVWFGKGQGAFETAGRTLPFYADLALMGGLDAYSFTFLDANKDGTTDVLLSQNDVNYMFVNDGRRFSYVRMPALRTLASTPHARPVVADIAGSGNTELVAVPTEGSALSLAFAEASTGLMATANDGMGSLLRFSYGRAPARPGVAQRAVVLSALDVETSGYDPVRYTYDYEGATVHTVGHHLLGFTTVTRTAPSQTHTAHFLQDDTTSGLLLDQSERDVLTPDVLRFSAFDYDAVTFQGLPWRRLKEERTGYRDGASSPGIEVDERTEYLVYQADVCPSEMVRTTRHGTLTTTRTRAWLPALSQHLHCLDEGISLRGTHSSKPLNFLHQARLSRNTVGQVERVESLDGSEVMTLQEVIYRSDHLVDHITVPGRGTTWFDWQPGTSRLQRVEAPDGVVVRATSFHPMTDALLGLTTSRGLNSVTQNFRYDGQERLVKQWDDLGGASETTPNLLLAYRYATATQPGNVAIKTLVDASLGVFNTSVEWQTGAGEGVAQAVRTPDGWVVDGLTTRSRNLLEVKTHVRPALDAQTDVTTLDYARLLANTDVVSTLRTSGLGEEAESITRLHADVTRQQRTQWSLEDGLLRQEAIENNTHSQRRYLDASKLLVAYEDEARARYTYTYDALGRLRQVQLPGGKTHHVSFDGHGRATCVVRDGVASVTYTYVPGTMLQSKKIFRTTQGQPIREESYAYDAIGRKLSDLHTDVVSGATQTHRYYYDGATPEEPLRRDMPGLLTAVEGDDFQKRFSYRADGKVTYHSLRLSNWRTVDSALSYRENGSVREEVVCLRDTSGAILQCTTQRNTPDAFGRTGFMYLNGNLLASLAYNGQGQLATVSLNGSGQVTFSYDSLTRAPVGFSLATSSLRSSTSWRHDSRGLIGSETLSVGTLSLQRLHGYSAQRFLATTTDAQGSYGYDHDASGLPRTITEDGVTRTITQVGNTLQVGGVTYTFDGLGRTVSKDDLTLAYGPNGHLSRATRGERSWEYSYDEKGQRLLKREGGVILAAYLPGGAYLDATGLTQPLRVGGRLIGTLRNNSYQPLATDMRGTVMADTDGTPRMASPYGQRTIHPDSSAALDYVEKGFDADLGLIRMGVRDYDAFINRFTTPDPLYLETPEKCPASPLDCNLYGYARNNPLSFTDPSGMEPTTRRTGDRVNREFERDNERGTKPGENPNKSNFANDWAGRAILLHYLRGGGDWEIVNDSQWSVYMMQNDKLRQATDTRLVSIALHGIKNNPGGGQVAIQEQFHVDINNGEGIIGYEYLHGSNPAVGDFQITGTMDIQLNNKPGGPTYSVSFNATYKWNDIIDKNAKYTSDQIKDAFANMITLGNAEPYNLSISWQSNPVYSFDPRGTQTGAIGWPSK</sequence>
<dbReference type="Gene3D" id="2.180.10.10">
    <property type="entry name" value="RHS repeat-associated core"/>
    <property type="match status" value="1"/>
</dbReference>
<accession>A0ABY9X5H0</accession>
<dbReference type="NCBIfam" id="TIGR03696">
    <property type="entry name" value="Rhs_assc_core"/>
    <property type="match status" value="1"/>
</dbReference>
<evidence type="ECO:0000256" key="2">
    <source>
        <dbReference type="ARBA" id="ARBA00022737"/>
    </source>
</evidence>
<evidence type="ECO:0000256" key="1">
    <source>
        <dbReference type="ARBA" id="ARBA00022729"/>
    </source>
</evidence>
<dbReference type="NCBIfam" id="TIGR01643">
    <property type="entry name" value="YD_repeat_2x"/>
    <property type="match status" value="1"/>
</dbReference>
<keyword evidence="6" id="KW-1185">Reference proteome</keyword>
<dbReference type="InterPro" id="IPR050708">
    <property type="entry name" value="T6SS_VgrG/RHS"/>
</dbReference>
<dbReference type="Pfam" id="PF25023">
    <property type="entry name" value="TEN_YD-shell"/>
    <property type="match status" value="1"/>
</dbReference>
<gene>
    <name evidence="5" type="ORF">F0U60_45830</name>
</gene>
<reference evidence="5 6" key="1">
    <citation type="submission" date="2019-08" db="EMBL/GenBank/DDBJ databases">
        <title>Archangium and Cystobacter genomes.</title>
        <authorList>
            <person name="Chen I.-C.K."/>
            <person name="Wielgoss S."/>
        </authorList>
    </citation>
    <scope>NUCLEOTIDE SEQUENCE [LARGE SCALE GENOMIC DNA]</scope>
    <source>
        <strain evidence="5 6">Cbm 6</strain>
    </source>
</reference>
<dbReference type="PANTHER" id="PTHR32305">
    <property type="match status" value="1"/>
</dbReference>
<dbReference type="Pfam" id="PF13517">
    <property type="entry name" value="FG-GAP_3"/>
    <property type="match status" value="1"/>
</dbReference>
<evidence type="ECO:0000259" key="4">
    <source>
        <dbReference type="Pfam" id="PF25023"/>
    </source>
</evidence>
<keyword evidence="2" id="KW-0677">Repeat</keyword>
<keyword evidence="1" id="KW-0732">Signal</keyword>
<protein>
    <recommendedName>
        <fullName evidence="4">Teneurin-like YD-shell domain-containing protein</fullName>
    </recommendedName>
</protein>
<feature type="region of interest" description="Disordered" evidence="3">
    <location>
        <begin position="1647"/>
        <end position="1687"/>
    </location>
</feature>
<dbReference type="EMBL" id="CP043494">
    <property type="protein sequence ID" value="WNG50642.1"/>
    <property type="molecule type" value="Genomic_DNA"/>
</dbReference>
<feature type="compositionally biased region" description="Basic and acidic residues" evidence="3">
    <location>
        <begin position="1657"/>
        <end position="1678"/>
    </location>
</feature>
<organism evidence="5 6">
    <name type="scientific">Archangium minus</name>
    <dbReference type="NCBI Taxonomy" id="83450"/>
    <lineage>
        <taxon>Bacteria</taxon>
        <taxon>Pseudomonadati</taxon>
        <taxon>Myxococcota</taxon>
        <taxon>Myxococcia</taxon>
        <taxon>Myxococcales</taxon>
        <taxon>Cystobacterineae</taxon>
        <taxon>Archangiaceae</taxon>
        <taxon>Archangium</taxon>
    </lineage>
</organism>
<evidence type="ECO:0000313" key="6">
    <source>
        <dbReference type="Proteomes" id="UP001611383"/>
    </source>
</evidence>
<name>A0ABY9X5H0_9BACT</name>
<evidence type="ECO:0000313" key="5">
    <source>
        <dbReference type="EMBL" id="WNG50642.1"/>
    </source>
</evidence>
<dbReference type="SUPFAM" id="SSF69318">
    <property type="entry name" value="Integrin alpha N-terminal domain"/>
    <property type="match status" value="1"/>
</dbReference>
<dbReference type="PANTHER" id="PTHR32305:SF15">
    <property type="entry name" value="PROTEIN RHSA-RELATED"/>
    <property type="match status" value="1"/>
</dbReference>
<dbReference type="InterPro" id="IPR056823">
    <property type="entry name" value="TEN-like_YD-shell"/>
</dbReference>
<proteinExistence type="predicted"/>
<dbReference type="InterPro" id="IPR022385">
    <property type="entry name" value="Rhs_assc_core"/>
</dbReference>
<evidence type="ECO:0000256" key="3">
    <source>
        <dbReference type="SAM" id="MobiDB-lite"/>
    </source>
</evidence>
<dbReference type="RefSeq" id="WP_395809965.1">
    <property type="nucleotide sequence ID" value="NZ_CP043494.1"/>
</dbReference>
<dbReference type="InterPro" id="IPR013517">
    <property type="entry name" value="FG-GAP"/>
</dbReference>
<dbReference type="Proteomes" id="UP001611383">
    <property type="component" value="Chromosome"/>
</dbReference>
<dbReference type="InterPro" id="IPR028994">
    <property type="entry name" value="Integrin_alpha_N"/>
</dbReference>